<feature type="domain" description="N-acetyltransferase" evidence="5">
    <location>
        <begin position="9"/>
        <end position="154"/>
    </location>
</feature>
<dbReference type="GO" id="GO:0008080">
    <property type="term" value="F:N-acetyltransferase activity"/>
    <property type="evidence" value="ECO:0007669"/>
    <property type="project" value="InterPro"/>
</dbReference>
<dbReference type="Gene3D" id="3.40.630.30">
    <property type="match status" value="1"/>
</dbReference>
<keyword evidence="3" id="KW-0808">Transferase</keyword>
<dbReference type="Proteomes" id="UP000637695">
    <property type="component" value="Unassembled WGS sequence"/>
</dbReference>
<accession>A0A917NIZ0</accession>
<gene>
    <name evidence="6" type="ORF">GCM10010885_11780</name>
</gene>
<name>A0A917NIZ0_9BACL</name>
<evidence type="ECO:0000256" key="2">
    <source>
        <dbReference type="ARBA" id="ARBA00022490"/>
    </source>
</evidence>
<evidence type="ECO:0000259" key="5">
    <source>
        <dbReference type="PROSITE" id="PS51186"/>
    </source>
</evidence>
<dbReference type="PROSITE" id="PS51186">
    <property type="entry name" value="GNAT"/>
    <property type="match status" value="1"/>
</dbReference>
<dbReference type="InterPro" id="IPR016181">
    <property type="entry name" value="Acyl_CoA_acyltransferase"/>
</dbReference>
<comment type="similarity">
    <text evidence="1">Belongs to the acetyltransferase family. RimI subfamily.</text>
</comment>
<proteinExistence type="inferred from homology"/>
<evidence type="ECO:0000313" key="6">
    <source>
        <dbReference type="EMBL" id="GGJ04136.1"/>
    </source>
</evidence>
<comment type="caution">
    <text evidence="6">The sequence shown here is derived from an EMBL/GenBank/DDBJ whole genome shotgun (WGS) entry which is preliminary data.</text>
</comment>
<reference evidence="6" key="2">
    <citation type="submission" date="2020-09" db="EMBL/GenBank/DDBJ databases">
        <authorList>
            <person name="Sun Q."/>
            <person name="Ohkuma M."/>
        </authorList>
    </citation>
    <scope>NUCLEOTIDE SEQUENCE</scope>
    <source>
        <strain evidence="6">JCM 18487</strain>
    </source>
</reference>
<dbReference type="PANTHER" id="PTHR43420:SF44">
    <property type="entry name" value="ACETYLTRANSFERASE YPEA"/>
    <property type="match status" value="1"/>
</dbReference>
<protein>
    <recommendedName>
        <fullName evidence="5">N-acetyltransferase domain-containing protein</fullName>
    </recommendedName>
</protein>
<dbReference type="EMBL" id="BMOY01000014">
    <property type="protein sequence ID" value="GGJ04136.1"/>
    <property type="molecule type" value="Genomic_DNA"/>
</dbReference>
<dbReference type="SUPFAM" id="SSF55729">
    <property type="entry name" value="Acyl-CoA N-acyltransferases (Nat)"/>
    <property type="match status" value="1"/>
</dbReference>
<dbReference type="RefSeq" id="WP_229776492.1">
    <property type="nucleotide sequence ID" value="NZ_BMOY01000014.1"/>
</dbReference>
<dbReference type="AlphaFoldDB" id="A0A917NIZ0"/>
<dbReference type="Pfam" id="PF00583">
    <property type="entry name" value="Acetyltransf_1"/>
    <property type="match status" value="1"/>
</dbReference>
<evidence type="ECO:0000256" key="4">
    <source>
        <dbReference type="ARBA" id="ARBA00023315"/>
    </source>
</evidence>
<keyword evidence="4" id="KW-0012">Acyltransferase</keyword>
<reference evidence="6" key="1">
    <citation type="journal article" date="2014" name="Int. J. Syst. Evol. Microbiol.">
        <title>Complete genome sequence of Corynebacterium casei LMG S-19264T (=DSM 44701T), isolated from a smear-ripened cheese.</title>
        <authorList>
            <consortium name="US DOE Joint Genome Institute (JGI-PGF)"/>
            <person name="Walter F."/>
            <person name="Albersmeier A."/>
            <person name="Kalinowski J."/>
            <person name="Ruckert C."/>
        </authorList>
    </citation>
    <scope>NUCLEOTIDE SEQUENCE</scope>
    <source>
        <strain evidence="6">JCM 18487</strain>
    </source>
</reference>
<evidence type="ECO:0000256" key="3">
    <source>
        <dbReference type="ARBA" id="ARBA00022679"/>
    </source>
</evidence>
<evidence type="ECO:0000256" key="1">
    <source>
        <dbReference type="ARBA" id="ARBA00005395"/>
    </source>
</evidence>
<organism evidence="6 7">
    <name type="scientific">Alicyclobacillus cellulosilyticus</name>
    <dbReference type="NCBI Taxonomy" id="1003997"/>
    <lineage>
        <taxon>Bacteria</taxon>
        <taxon>Bacillati</taxon>
        <taxon>Bacillota</taxon>
        <taxon>Bacilli</taxon>
        <taxon>Bacillales</taxon>
        <taxon>Alicyclobacillaceae</taxon>
        <taxon>Alicyclobacillus</taxon>
    </lineage>
</organism>
<dbReference type="PANTHER" id="PTHR43420">
    <property type="entry name" value="ACETYLTRANSFERASE"/>
    <property type="match status" value="1"/>
</dbReference>
<dbReference type="InterPro" id="IPR006464">
    <property type="entry name" value="AcTrfase_RimI/Ard1"/>
</dbReference>
<keyword evidence="2" id="KW-0963">Cytoplasm</keyword>
<dbReference type="NCBIfam" id="TIGR01575">
    <property type="entry name" value="rimI"/>
    <property type="match status" value="1"/>
</dbReference>
<keyword evidence="7" id="KW-1185">Reference proteome</keyword>
<dbReference type="InterPro" id="IPR050680">
    <property type="entry name" value="YpeA/RimI_acetyltransf"/>
</dbReference>
<evidence type="ECO:0000313" key="7">
    <source>
        <dbReference type="Proteomes" id="UP000637695"/>
    </source>
</evidence>
<dbReference type="InterPro" id="IPR000182">
    <property type="entry name" value="GNAT_dom"/>
</dbReference>
<sequence length="197" mass="22384">MTAWNPDAVRLRRMTVADLDGVLAVERRAFSAPWSRQAFLSELVDNHFARYIVMEYEGRIIGYAGVWLIVDEGHVTNIAVDPDFQGRHLGDKLMRALITMCIAHRARRMTLEVRVSNTKAQNLYKKYGFVGVGIRKGYYTDNLEDALIMWADLPPAGWDVETWVWAETRAEARADTLCDARADVRGGRERSNAHLGD</sequence>
<dbReference type="CDD" id="cd04301">
    <property type="entry name" value="NAT_SF"/>
    <property type="match status" value="1"/>
</dbReference>